<dbReference type="AlphaFoldDB" id="A0A1H3VR52"/>
<accession>A0A1H3VR52</accession>
<protein>
    <recommendedName>
        <fullName evidence="3">DUF3820 family protein</fullName>
    </recommendedName>
</protein>
<sequence length="79" mass="9169">MPEEVFPDPQRLRSLVTTRMPYGKHAGRLLLDLPEPYVVWMVTHQLPQGLLGEQLLEMYEIKVNGLEGLLRPMLTRENL</sequence>
<dbReference type="OrthoDB" id="9807855at2"/>
<evidence type="ECO:0000313" key="2">
    <source>
        <dbReference type="Proteomes" id="UP000199409"/>
    </source>
</evidence>
<dbReference type="STRING" id="37625.SAMN05660420_00233"/>
<evidence type="ECO:0000313" key="1">
    <source>
        <dbReference type="EMBL" id="SDZ77257.1"/>
    </source>
</evidence>
<dbReference type="EMBL" id="FNQN01000001">
    <property type="protein sequence ID" value="SDZ77257.1"/>
    <property type="molecule type" value="Genomic_DNA"/>
</dbReference>
<dbReference type="Pfam" id="PF12843">
    <property type="entry name" value="QSregVF_b"/>
    <property type="match status" value="1"/>
</dbReference>
<proteinExistence type="predicted"/>
<dbReference type="RefSeq" id="WP_092344100.1">
    <property type="nucleotide sequence ID" value="NZ_FNQN01000001.1"/>
</dbReference>
<dbReference type="Proteomes" id="UP000199409">
    <property type="component" value="Unassembled WGS sequence"/>
</dbReference>
<name>A0A1H3VR52_9BACT</name>
<keyword evidence="2" id="KW-1185">Reference proteome</keyword>
<dbReference type="InterPro" id="IPR024530">
    <property type="entry name" value="QSregVF_b"/>
</dbReference>
<evidence type="ECO:0008006" key="3">
    <source>
        <dbReference type="Google" id="ProtNLM"/>
    </source>
</evidence>
<reference evidence="1 2" key="1">
    <citation type="submission" date="2016-10" db="EMBL/GenBank/DDBJ databases">
        <authorList>
            <person name="de Groot N.N."/>
        </authorList>
    </citation>
    <scope>NUCLEOTIDE SEQUENCE [LARGE SCALE GENOMIC DNA]</scope>
    <source>
        <strain evidence="1 2">DSM 7343</strain>
    </source>
</reference>
<organism evidence="1 2">
    <name type="scientific">Desulfuromusa kysingii</name>
    <dbReference type="NCBI Taxonomy" id="37625"/>
    <lineage>
        <taxon>Bacteria</taxon>
        <taxon>Pseudomonadati</taxon>
        <taxon>Thermodesulfobacteriota</taxon>
        <taxon>Desulfuromonadia</taxon>
        <taxon>Desulfuromonadales</taxon>
        <taxon>Geopsychrobacteraceae</taxon>
        <taxon>Desulfuromusa</taxon>
    </lineage>
</organism>
<gene>
    <name evidence="1" type="ORF">SAMN05660420_00233</name>
</gene>